<accession>A0A508B1V4</accession>
<evidence type="ECO:0000313" key="1">
    <source>
        <dbReference type="EMBL" id="KAB8198511.1"/>
    </source>
</evidence>
<evidence type="ECO:0000313" key="2">
    <source>
        <dbReference type="Proteomes" id="UP000320431"/>
    </source>
</evidence>
<dbReference type="Proteomes" id="UP000320431">
    <property type="component" value="Unassembled WGS sequence"/>
</dbReference>
<dbReference type="PANTHER" id="PTHR34289:SF8">
    <property type="entry name" value="DUF819 DOMAIN-CONTAINING PROTEIN"/>
    <property type="match status" value="1"/>
</dbReference>
<comment type="caution">
    <text evidence="1">The sequence shown here is derived from an EMBL/GenBank/DDBJ whole genome shotgun (WGS) entry which is preliminary data.</text>
</comment>
<protein>
    <submittedName>
        <fullName evidence="1">DUF819 family protein</fullName>
    </submittedName>
</protein>
<dbReference type="Pfam" id="PF05684">
    <property type="entry name" value="DUF819"/>
    <property type="match status" value="1"/>
</dbReference>
<name>A0A508B1V4_9GAMM</name>
<sequence>MAAATDPSASTALITNDAVVMGLLAVTLGAIFWTASRPDGFWKKFYTYVPALLLCYLIPAVYNSIGLIDGNDKTLYVMARDYMLPSALVLLCIAIDLGAILRLGPKAVIMFLTGTVGVMLGALVAFGAMSVIHPETVAGDTWRGMTTVAGSWIGGGANQAAMKEVFEVDKFDPDMFGQFVAVDVLVANLWMAVLLFLAARSEAFDRWTGADTSAIEDMKRRIETYQAEHSRIPSLTDLMVILAVGLGATGLSHFLAEPMVAWIGGLPENWNLEDYSLDSGFFWMVVFATTIGLGLSFTRARSLEGAGASRVGSAMLYVLVATIGMHMDIGALLDKPGLFGLGLIWISVHAGLLLIMAKLIRAPLFFMAVGSQANVGGAASAPVVASAFHPALAPVGVLLAVLGYALGTYCAYLTGQMLRVVAG</sequence>
<dbReference type="InterPro" id="IPR008537">
    <property type="entry name" value="DUF819"/>
</dbReference>
<gene>
    <name evidence="1" type="ORF">FKV24_001730</name>
</gene>
<dbReference type="EMBL" id="VICD02000016">
    <property type="protein sequence ID" value="KAB8198511.1"/>
    <property type="molecule type" value="Genomic_DNA"/>
</dbReference>
<dbReference type="PANTHER" id="PTHR34289">
    <property type="entry name" value="PROTEIN, PUTATIVE (DUF819)-RELATED"/>
    <property type="match status" value="1"/>
</dbReference>
<dbReference type="AlphaFoldDB" id="A0A508B1V4"/>
<proteinExistence type="predicted"/>
<organism evidence="1 2">
    <name type="scientific">Marilutibacter maris</name>
    <dbReference type="NCBI Taxonomy" id="1605891"/>
    <lineage>
        <taxon>Bacteria</taxon>
        <taxon>Pseudomonadati</taxon>
        <taxon>Pseudomonadota</taxon>
        <taxon>Gammaproteobacteria</taxon>
        <taxon>Lysobacterales</taxon>
        <taxon>Lysobacteraceae</taxon>
        <taxon>Marilutibacter</taxon>
    </lineage>
</organism>
<reference evidence="1 2" key="1">
    <citation type="submission" date="2019-10" db="EMBL/GenBank/DDBJ databases">
        <title>Lysobacter alkalisoli sp. nov., isolated from saline-alkaline soil.</title>
        <authorList>
            <person name="Sun J.-Q."/>
        </authorList>
    </citation>
    <scope>NUCLEOTIDE SEQUENCE [LARGE SCALE GENOMIC DNA]</scope>
    <source>
        <strain evidence="1 2">KCTC 42381</strain>
    </source>
</reference>
<dbReference type="RefSeq" id="WP_141480974.1">
    <property type="nucleotide sequence ID" value="NZ_VICD02000016.1"/>
</dbReference>